<keyword evidence="3" id="KW-1185">Reference proteome</keyword>
<dbReference type="AlphaFoldDB" id="A0A1R1YRH7"/>
<sequence length="151" mass="16777">MEPTSCKGAHKFKRATDGTLCAEAQDCDGFFALLKNQYTPSGNLNSVYAESSRRTNKFDGPTEFSLSHETFSALDHSMKDMRGSIRFVPKKEGGQIFQLVPGHQNTETECTGLQKIRVQQPLRFITLESDMSGDPEGPQRTTGNHTIISNF</sequence>
<proteinExistence type="predicted"/>
<evidence type="ECO:0000313" key="2">
    <source>
        <dbReference type="EMBL" id="OMJ29455.1"/>
    </source>
</evidence>
<dbReference type="Proteomes" id="UP000187429">
    <property type="component" value="Unassembled WGS sequence"/>
</dbReference>
<evidence type="ECO:0000313" key="3">
    <source>
        <dbReference type="Proteomes" id="UP000187429"/>
    </source>
</evidence>
<name>A0A1R1YRH7_9FUNG</name>
<reference evidence="3" key="1">
    <citation type="submission" date="2017-01" db="EMBL/GenBank/DDBJ databases">
        <authorList>
            <person name="Wang Y."/>
            <person name="White M."/>
            <person name="Kvist S."/>
            <person name="Moncalvo J.-M."/>
        </authorList>
    </citation>
    <scope>NUCLEOTIDE SEQUENCE [LARGE SCALE GENOMIC DNA]</scope>
    <source>
        <strain evidence="3">ID-206-W2</strain>
    </source>
</reference>
<dbReference type="EMBL" id="LSSM01000278">
    <property type="protein sequence ID" value="OMJ29455.1"/>
    <property type="molecule type" value="Genomic_DNA"/>
</dbReference>
<gene>
    <name evidence="2" type="ORF">AYI69_g1055</name>
</gene>
<protein>
    <submittedName>
        <fullName evidence="2">Uncharacterized protein</fullName>
    </submittedName>
</protein>
<organism evidence="2 3">
    <name type="scientific">Smittium culicis</name>
    <dbReference type="NCBI Taxonomy" id="133412"/>
    <lineage>
        <taxon>Eukaryota</taxon>
        <taxon>Fungi</taxon>
        <taxon>Fungi incertae sedis</taxon>
        <taxon>Zoopagomycota</taxon>
        <taxon>Kickxellomycotina</taxon>
        <taxon>Harpellomycetes</taxon>
        <taxon>Harpellales</taxon>
        <taxon>Legeriomycetaceae</taxon>
        <taxon>Smittium</taxon>
    </lineage>
</organism>
<evidence type="ECO:0000256" key="1">
    <source>
        <dbReference type="SAM" id="MobiDB-lite"/>
    </source>
</evidence>
<feature type="region of interest" description="Disordered" evidence="1">
    <location>
        <begin position="128"/>
        <end position="151"/>
    </location>
</feature>
<accession>A0A1R1YRH7</accession>
<comment type="caution">
    <text evidence="2">The sequence shown here is derived from an EMBL/GenBank/DDBJ whole genome shotgun (WGS) entry which is preliminary data.</text>
</comment>
<feature type="compositionally biased region" description="Polar residues" evidence="1">
    <location>
        <begin position="139"/>
        <end position="151"/>
    </location>
</feature>